<name>G7V7U7_THELD</name>
<dbReference type="Proteomes" id="UP000005868">
    <property type="component" value="Chromosome"/>
</dbReference>
<dbReference type="PANTHER" id="PTHR11527">
    <property type="entry name" value="HEAT-SHOCK PROTEIN 20 FAMILY MEMBER"/>
    <property type="match status" value="1"/>
</dbReference>
<dbReference type="InterPro" id="IPR002068">
    <property type="entry name" value="A-crystallin/Hsp20_dom"/>
</dbReference>
<keyword evidence="5" id="KW-1185">Reference proteome</keyword>
<protein>
    <submittedName>
        <fullName evidence="4">Heat shock protein Hsp20</fullName>
    </submittedName>
</protein>
<reference evidence="5" key="1">
    <citation type="submission" date="2011-10" db="EMBL/GenBank/DDBJ databases">
        <title>The complete genome of chromosome of Thermovirga lienii DSM 17291.</title>
        <authorList>
            <consortium name="US DOE Joint Genome Institute (JGI-PGF)"/>
            <person name="Lucas S."/>
            <person name="Copeland A."/>
            <person name="Lapidus A."/>
            <person name="Glavina del Rio T."/>
            <person name="Dalin E."/>
            <person name="Tice H."/>
            <person name="Bruce D."/>
            <person name="Goodwin L."/>
            <person name="Pitluck S."/>
            <person name="Peters L."/>
            <person name="Mikhailova N."/>
            <person name="Saunders E."/>
            <person name="Kyrpides N."/>
            <person name="Mavromatis K."/>
            <person name="Ivanova N."/>
            <person name="Last F.I."/>
            <person name="Brettin T."/>
            <person name="Detter J.C."/>
            <person name="Han C."/>
            <person name="Larimer F."/>
            <person name="Land M."/>
            <person name="Hauser L."/>
            <person name="Markowitz V."/>
            <person name="Cheng J.-F."/>
            <person name="Hugenholtz P."/>
            <person name="Woyke T."/>
            <person name="Wu D."/>
            <person name="Spring S."/>
            <person name="Schroeder M."/>
            <person name="Brambilla E.-M."/>
            <person name="Klenk H.-P."/>
            <person name="Eisen J.A."/>
        </authorList>
    </citation>
    <scope>NUCLEOTIDE SEQUENCE [LARGE SCALE GENOMIC DNA]</scope>
    <source>
        <strain evidence="5">ATCC BAA-1197 / DSM 17291 / Cas60314</strain>
    </source>
</reference>
<evidence type="ECO:0000313" key="5">
    <source>
        <dbReference type="Proteomes" id="UP000005868"/>
    </source>
</evidence>
<gene>
    <name evidence="4" type="ordered locus">Tlie_1629</name>
</gene>
<dbReference type="KEGG" id="tli:Tlie_1629"/>
<organism evidence="4 5">
    <name type="scientific">Thermovirga lienii (strain ATCC BAA-1197 / DSM 17291 / Cas60314)</name>
    <dbReference type="NCBI Taxonomy" id="580340"/>
    <lineage>
        <taxon>Bacteria</taxon>
        <taxon>Thermotogati</taxon>
        <taxon>Synergistota</taxon>
        <taxon>Synergistia</taxon>
        <taxon>Synergistales</taxon>
        <taxon>Thermovirgaceae</taxon>
        <taxon>Thermovirga</taxon>
    </lineage>
</organism>
<evidence type="ECO:0000259" key="3">
    <source>
        <dbReference type="PROSITE" id="PS01031"/>
    </source>
</evidence>
<dbReference type="eggNOG" id="COG0071">
    <property type="taxonomic scope" value="Bacteria"/>
</dbReference>
<keyword evidence="4" id="KW-0346">Stress response</keyword>
<dbReference type="HOGENOM" id="CLU_046737_12_4_0"/>
<dbReference type="OrthoDB" id="9811615at2"/>
<dbReference type="Gene3D" id="2.60.40.790">
    <property type="match status" value="1"/>
</dbReference>
<accession>G7V7U7</accession>
<evidence type="ECO:0000256" key="2">
    <source>
        <dbReference type="RuleBase" id="RU003616"/>
    </source>
</evidence>
<dbReference type="InterPro" id="IPR031107">
    <property type="entry name" value="Small_HSP"/>
</dbReference>
<evidence type="ECO:0000256" key="1">
    <source>
        <dbReference type="PROSITE-ProRule" id="PRU00285"/>
    </source>
</evidence>
<dbReference type="CDD" id="cd06464">
    <property type="entry name" value="ACD_sHsps-like"/>
    <property type="match status" value="1"/>
</dbReference>
<proteinExistence type="inferred from homology"/>
<dbReference type="AlphaFoldDB" id="G7V7U7"/>
<dbReference type="SUPFAM" id="SSF49764">
    <property type="entry name" value="HSP20-like chaperones"/>
    <property type="match status" value="1"/>
</dbReference>
<sequence>MTGRYMMPWNGTRSIFDEMDEFFRGFSEALRPMTSRYAPVEMYEEGSELVLKVDAPGFEPSDVEIKTFADRVVVQSKVEQKEEKEEGRTYYIKRRSQAMNYSINLPYEVDPSKAKASFKNGVITIRLPKSEAVEGRVIPIEKE</sequence>
<comment type="similarity">
    <text evidence="1 2">Belongs to the small heat shock protein (HSP20) family.</text>
</comment>
<evidence type="ECO:0000313" key="4">
    <source>
        <dbReference type="EMBL" id="AER67351.1"/>
    </source>
</evidence>
<dbReference type="InterPro" id="IPR008978">
    <property type="entry name" value="HSP20-like_chaperone"/>
</dbReference>
<feature type="domain" description="SHSP" evidence="3">
    <location>
        <begin position="31"/>
        <end position="143"/>
    </location>
</feature>
<dbReference type="PROSITE" id="PS01031">
    <property type="entry name" value="SHSP"/>
    <property type="match status" value="1"/>
</dbReference>
<dbReference type="Pfam" id="PF00011">
    <property type="entry name" value="HSP20"/>
    <property type="match status" value="1"/>
</dbReference>
<dbReference type="EMBL" id="CP003096">
    <property type="protein sequence ID" value="AER67351.1"/>
    <property type="molecule type" value="Genomic_DNA"/>
</dbReference>
<dbReference type="STRING" id="580340.Tlie_1629"/>
<reference evidence="4 5" key="2">
    <citation type="journal article" date="2012" name="Stand. Genomic Sci.">
        <title>Genome sequence of the moderately thermophilic, amino-acid-degrading and sulfur-reducing bacterium Thermovirga lienii type strain (Cas60314(T)).</title>
        <authorList>
            <person name="Goker M."/>
            <person name="Saunders E."/>
            <person name="Lapidus A."/>
            <person name="Nolan M."/>
            <person name="Lucas S."/>
            <person name="Hammon N."/>
            <person name="Deshpande S."/>
            <person name="Cheng J.F."/>
            <person name="Han C."/>
            <person name="Tapia R."/>
            <person name="Goodwin L.A."/>
            <person name="Pitluck S."/>
            <person name="Liolios K."/>
            <person name="Mavromatis K."/>
            <person name="Pagani I."/>
            <person name="Ivanova N."/>
            <person name="Mikhailova N."/>
            <person name="Pati A."/>
            <person name="Chen A."/>
            <person name="Palaniappan K."/>
            <person name="Land M."/>
            <person name="Chang Y.J."/>
            <person name="Jeffries C.D."/>
            <person name="Brambilla E.M."/>
            <person name="Rohde M."/>
            <person name="Spring S."/>
            <person name="Detter J.C."/>
            <person name="Woyke T."/>
            <person name="Bristow J."/>
            <person name="Eisen J.A."/>
            <person name="Markowitz V."/>
            <person name="Hugenholtz P."/>
            <person name="Kyrpides N.C."/>
            <person name="Klenk H.P."/>
        </authorList>
    </citation>
    <scope>NUCLEOTIDE SEQUENCE [LARGE SCALE GENOMIC DNA]</scope>
    <source>
        <strain evidence="5">ATCC BAA-1197 / DSM 17291 / Cas60314</strain>
    </source>
</reference>